<gene>
    <name evidence="1" type="ORF">L6452_15382</name>
</gene>
<dbReference type="Proteomes" id="UP001055879">
    <property type="component" value="Linkage Group LG04"/>
</dbReference>
<reference evidence="1 2" key="2">
    <citation type="journal article" date="2022" name="Mol. Ecol. Resour.">
        <title>The genomes of chicory, endive, great burdock and yacon provide insights into Asteraceae paleo-polyploidization history and plant inulin production.</title>
        <authorList>
            <person name="Fan W."/>
            <person name="Wang S."/>
            <person name="Wang H."/>
            <person name="Wang A."/>
            <person name="Jiang F."/>
            <person name="Liu H."/>
            <person name="Zhao H."/>
            <person name="Xu D."/>
            <person name="Zhang Y."/>
        </authorList>
    </citation>
    <scope>NUCLEOTIDE SEQUENCE [LARGE SCALE GENOMIC DNA]</scope>
    <source>
        <strain evidence="2">cv. Niubang</strain>
    </source>
</reference>
<dbReference type="EMBL" id="CM042050">
    <property type="protein sequence ID" value="KAI3735861.1"/>
    <property type="molecule type" value="Genomic_DNA"/>
</dbReference>
<accession>A0ACB9CNR1</accession>
<keyword evidence="2" id="KW-1185">Reference proteome</keyword>
<reference evidence="2" key="1">
    <citation type="journal article" date="2022" name="Mol. Ecol. Resour.">
        <title>The genomes of chicory, endive, great burdock and yacon provide insights into Asteraceae palaeo-polyploidization history and plant inulin production.</title>
        <authorList>
            <person name="Fan W."/>
            <person name="Wang S."/>
            <person name="Wang H."/>
            <person name="Wang A."/>
            <person name="Jiang F."/>
            <person name="Liu H."/>
            <person name="Zhao H."/>
            <person name="Xu D."/>
            <person name="Zhang Y."/>
        </authorList>
    </citation>
    <scope>NUCLEOTIDE SEQUENCE [LARGE SCALE GENOMIC DNA]</scope>
    <source>
        <strain evidence="2">cv. Niubang</strain>
    </source>
</reference>
<comment type="caution">
    <text evidence="1">The sequence shown here is derived from an EMBL/GenBank/DDBJ whole genome shotgun (WGS) entry which is preliminary data.</text>
</comment>
<name>A0ACB9CNR1_ARCLA</name>
<evidence type="ECO:0000313" key="1">
    <source>
        <dbReference type="EMBL" id="KAI3735861.1"/>
    </source>
</evidence>
<sequence>MASPPLLSKREDYEVLQLYLAINSNTSVLRKPELIGRLAKWSIYLSSYDIEYKPRTTIKSQALVDFIADFSPELDVPTEPVASLDDAIWTLHVDGSSNARGKGCDFRATNNEAGYEALITGMNMAHYLGATRIYVKIDSLLVVNQMNGEFASKDSKMTAYLKVAKGKFEEFQEFSISPIQRNQNIQVDALANLGSTLRQSPFDVVPVIYLATPSIENEVQMIKEEDNWLSDIRRFLTNNSTDDHQQD</sequence>
<evidence type="ECO:0000313" key="2">
    <source>
        <dbReference type="Proteomes" id="UP001055879"/>
    </source>
</evidence>
<protein>
    <submittedName>
        <fullName evidence="1">Uncharacterized protein</fullName>
    </submittedName>
</protein>
<organism evidence="1 2">
    <name type="scientific">Arctium lappa</name>
    <name type="common">Greater burdock</name>
    <name type="synonym">Lappa major</name>
    <dbReference type="NCBI Taxonomy" id="4217"/>
    <lineage>
        <taxon>Eukaryota</taxon>
        <taxon>Viridiplantae</taxon>
        <taxon>Streptophyta</taxon>
        <taxon>Embryophyta</taxon>
        <taxon>Tracheophyta</taxon>
        <taxon>Spermatophyta</taxon>
        <taxon>Magnoliopsida</taxon>
        <taxon>eudicotyledons</taxon>
        <taxon>Gunneridae</taxon>
        <taxon>Pentapetalae</taxon>
        <taxon>asterids</taxon>
        <taxon>campanulids</taxon>
        <taxon>Asterales</taxon>
        <taxon>Asteraceae</taxon>
        <taxon>Carduoideae</taxon>
        <taxon>Cardueae</taxon>
        <taxon>Arctiinae</taxon>
        <taxon>Arctium</taxon>
    </lineage>
</organism>
<proteinExistence type="predicted"/>